<dbReference type="PROSITE" id="PS51257">
    <property type="entry name" value="PROKAR_LIPOPROTEIN"/>
    <property type="match status" value="1"/>
</dbReference>
<accession>A0A9W6GU02</accession>
<comment type="caution">
    <text evidence="2">The sequence shown here is derived from an EMBL/GenBank/DDBJ whole genome shotgun (WGS) entry which is preliminary data.</text>
</comment>
<evidence type="ECO:0000313" key="3">
    <source>
        <dbReference type="Proteomes" id="UP001144323"/>
    </source>
</evidence>
<sequence>MKKAGQAIVAFMFWCAATSSAPAAQMAASCASLLNVSTMEAHVIYYQARADLGTDTANRLWAVYHRLKNRCAGRPAARIVVDVEPRVKTFLEAHR</sequence>
<dbReference type="EMBL" id="BSEC01000001">
    <property type="protein sequence ID" value="GLI92913.1"/>
    <property type="molecule type" value="Genomic_DNA"/>
</dbReference>
<keyword evidence="3" id="KW-1185">Reference proteome</keyword>
<reference evidence="2" key="1">
    <citation type="journal article" date="2023" name="Int. J. Syst. Evol. Microbiol.">
        <title>Methylocystis iwaonis sp. nov., a type II methane-oxidizing bacterium from surface soil of a rice paddy field in Japan, and emended description of the genus Methylocystis (ex Whittenbury et al. 1970) Bowman et al. 1993.</title>
        <authorList>
            <person name="Kaise H."/>
            <person name="Sawadogo J.B."/>
            <person name="Alam M.S."/>
            <person name="Ueno C."/>
            <person name="Dianou D."/>
            <person name="Shinjo R."/>
            <person name="Asakawa S."/>
        </authorList>
    </citation>
    <scope>NUCLEOTIDE SEQUENCE</scope>
    <source>
        <strain evidence="2">LMG27198</strain>
    </source>
</reference>
<proteinExistence type="predicted"/>
<feature type="chain" id="PRO_5040915862" evidence="1">
    <location>
        <begin position="24"/>
        <end position="95"/>
    </location>
</feature>
<gene>
    <name evidence="2" type="ORF">LMG27198_19050</name>
</gene>
<evidence type="ECO:0000313" key="2">
    <source>
        <dbReference type="EMBL" id="GLI92913.1"/>
    </source>
</evidence>
<dbReference type="AlphaFoldDB" id="A0A9W6GU02"/>
<keyword evidence="1" id="KW-0732">Signal</keyword>
<name>A0A9W6GU02_9HYPH</name>
<protein>
    <submittedName>
        <fullName evidence="2">Uncharacterized protein</fullName>
    </submittedName>
</protein>
<organism evidence="2 3">
    <name type="scientific">Methylocystis echinoides</name>
    <dbReference type="NCBI Taxonomy" id="29468"/>
    <lineage>
        <taxon>Bacteria</taxon>
        <taxon>Pseudomonadati</taxon>
        <taxon>Pseudomonadota</taxon>
        <taxon>Alphaproteobacteria</taxon>
        <taxon>Hyphomicrobiales</taxon>
        <taxon>Methylocystaceae</taxon>
        <taxon>Methylocystis</taxon>
    </lineage>
</organism>
<evidence type="ECO:0000256" key="1">
    <source>
        <dbReference type="SAM" id="SignalP"/>
    </source>
</evidence>
<dbReference type="Proteomes" id="UP001144323">
    <property type="component" value="Unassembled WGS sequence"/>
</dbReference>
<feature type="signal peptide" evidence="1">
    <location>
        <begin position="1"/>
        <end position="23"/>
    </location>
</feature>